<evidence type="ECO:0000313" key="2">
    <source>
        <dbReference type="Proteomes" id="UP001162640"/>
    </source>
</evidence>
<gene>
    <name evidence="1" type="ORF">TL16_g12415</name>
</gene>
<organism evidence="1 2">
    <name type="scientific">Triparma laevis f. inornata</name>
    <dbReference type="NCBI Taxonomy" id="1714386"/>
    <lineage>
        <taxon>Eukaryota</taxon>
        <taxon>Sar</taxon>
        <taxon>Stramenopiles</taxon>
        <taxon>Ochrophyta</taxon>
        <taxon>Bolidophyceae</taxon>
        <taxon>Parmales</taxon>
        <taxon>Triparmaceae</taxon>
        <taxon>Triparma</taxon>
    </lineage>
</organism>
<name>A0A9W7BLM3_9STRA</name>
<sequence length="132" mass="14473">MCRASWTFLSKMPSSGCPLFRPAPFTAFSKYIDAKPDSVTSSATAKMPMNFDPPAPLPSFVVSSELDMLGVVTRMAPHTKLNNATTLTLLNCLFKIRYEKSPVDSTFSCATIVNVLASIRANETKDRTFIKA</sequence>
<comment type="caution">
    <text evidence="1">The sequence shown here is derived from an EMBL/GenBank/DDBJ whole genome shotgun (WGS) entry which is preliminary data.</text>
</comment>
<dbReference type="EMBL" id="BLQM01000501">
    <property type="protein sequence ID" value="GMH92661.1"/>
    <property type="molecule type" value="Genomic_DNA"/>
</dbReference>
<dbReference type="AlphaFoldDB" id="A0A9W7BLM3"/>
<evidence type="ECO:0000313" key="1">
    <source>
        <dbReference type="EMBL" id="GMH92661.1"/>
    </source>
</evidence>
<protein>
    <submittedName>
        <fullName evidence="1">Uncharacterized protein</fullName>
    </submittedName>
</protein>
<reference evidence="2" key="1">
    <citation type="journal article" date="2023" name="Commun. Biol.">
        <title>Genome analysis of Parmales, the sister group of diatoms, reveals the evolutionary specialization of diatoms from phago-mixotrophs to photoautotrophs.</title>
        <authorList>
            <person name="Ban H."/>
            <person name="Sato S."/>
            <person name="Yoshikawa S."/>
            <person name="Yamada K."/>
            <person name="Nakamura Y."/>
            <person name="Ichinomiya M."/>
            <person name="Sato N."/>
            <person name="Blanc-Mathieu R."/>
            <person name="Endo H."/>
            <person name="Kuwata A."/>
            <person name="Ogata H."/>
        </authorList>
    </citation>
    <scope>NUCLEOTIDE SEQUENCE [LARGE SCALE GENOMIC DNA]</scope>
</reference>
<dbReference type="Proteomes" id="UP001162640">
    <property type="component" value="Unassembled WGS sequence"/>
</dbReference>
<accession>A0A9W7BLM3</accession>
<proteinExistence type="predicted"/>